<protein>
    <recommendedName>
        <fullName evidence="3">YD repeat-containing protein</fullName>
    </recommendedName>
</protein>
<name>A0ABS5J141_9BACT</name>
<dbReference type="InterPro" id="IPR006530">
    <property type="entry name" value="YD"/>
</dbReference>
<organism evidence="1 2">
    <name type="scientific">Chitinophaga hostae</name>
    <dbReference type="NCBI Taxonomy" id="2831022"/>
    <lineage>
        <taxon>Bacteria</taxon>
        <taxon>Pseudomonadati</taxon>
        <taxon>Bacteroidota</taxon>
        <taxon>Chitinophagia</taxon>
        <taxon>Chitinophagales</taxon>
        <taxon>Chitinophagaceae</taxon>
        <taxon>Chitinophaga</taxon>
    </lineage>
</organism>
<gene>
    <name evidence="1" type="ORF">KE626_16260</name>
</gene>
<accession>A0ABS5J141</accession>
<evidence type="ECO:0000313" key="1">
    <source>
        <dbReference type="EMBL" id="MBS0028875.1"/>
    </source>
</evidence>
<evidence type="ECO:0000313" key="2">
    <source>
        <dbReference type="Proteomes" id="UP000676386"/>
    </source>
</evidence>
<dbReference type="RefSeq" id="WP_211973977.1">
    <property type="nucleotide sequence ID" value="NZ_CBFHAM010000040.1"/>
</dbReference>
<sequence>MSNFFYPQIKYLLVIFLIFPLYLKAQNNYLASKSVILPSPNVAAIQRYGTWPLGGFTGTAPVSIPLFEVKSGELSLPVALSYNSGGVRVNDVGSEVGIGWALNAGGVINRTMMGGQVDDNIVNGFWEKYPVTMPVADPYSEYERVNMYSSGRLDAQPDLFSYSVAGMNGKFVFDHLKNIYQIPYTSNSIVPVIRNYPNSYTGTEVGNAIVSFTITDENGTQYEFSTPELSITTPYTYLDGSSTPEPGDDLIRVSASYIFTWQLTNIISASKKDTISFVYEPVDTYYWTSGSSEIHAAKQFEGNIAPMLPPYQKIRTNLKNQPQTQRIKFIKFNGGYLQFYGNTDRRDMQQGKRLDSIVLYNAKNGKIKSYSFNYQYLYNTSLYTDAQVPVAAEKEELRMMLNSIRETGTNGNSLPPYLFTYEHSKALPSRLLSGGDVWGFANGKVYKEIGDSLVGKGYDGFYDYTKDLLRLKRPDYTYASQGSLTGIQYPTGGSTTFVYEPHFREPTADSTAIQVCDGNINTNFTGVQFAPTIPNDPDAPPPPKFRVSVNNSGIDVVTSLDSRYNNFPSYYYIEIRDSATNNLIYTYKNGSLFCDSYSSTPYPTCNKHLTLNIGTYYIYAKNTGQTYPGSAGDIFCNMKILPFNCHTEYVIVRDSIAVGGIRLKSVMDIDSATGNKILREYEYSNGVRPPWTGVYNFEKEMNYHVVGSGGQGNYKSVENERIISSSSLYPILDMMGGFIGYGSVKETQRDLNTGVSNGYTISYFDNNIDDSPGAENYKIIPYPPFTGNSWTYGRLLRKSVYKGQGTGAAIVSDEKKSYSPLKNKGTASGEAFFTSRYIRINSNYPFWSNDHHEYVLQEYFKHATFKYSSAYSTLDSTVVTTYDDNGGVNIVKEQYEYDTTTTLIKQSKKTDSKGDLMITNILRAPDYGSLSATDATTAGIKLLQQRHVYAPEIEISNFKANADGSNSRFLSSYFFSFRQDQPWKNKVFNLQSDVPITNFTASRNLSGAVTKDGRYTERISFSSYDASGNLTEQQKTNDVKESYLWGYGGLYPVARIIGAEYDTAKKYINQNILDNPTNDVQLRTELTNLRTKLPGALVTTYTYGLLLGMTSETDPSGKTIFYEYDDLGRLRLIKDQDGKIVKQFNYQYQQPVTQ</sequence>
<dbReference type="Proteomes" id="UP000676386">
    <property type="component" value="Unassembled WGS sequence"/>
</dbReference>
<evidence type="ECO:0008006" key="3">
    <source>
        <dbReference type="Google" id="ProtNLM"/>
    </source>
</evidence>
<dbReference type="Gene3D" id="2.180.10.10">
    <property type="entry name" value="RHS repeat-associated core"/>
    <property type="match status" value="1"/>
</dbReference>
<proteinExistence type="predicted"/>
<reference evidence="1 2" key="1">
    <citation type="submission" date="2021-04" db="EMBL/GenBank/DDBJ databases">
        <title>Chitinophaga sp. nov., isolated from the rhizosphere soil.</title>
        <authorList>
            <person name="He S."/>
        </authorList>
    </citation>
    <scope>NUCLEOTIDE SEQUENCE [LARGE SCALE GENOMIC DNA]</scope>
    <source>
        <strain evidence="1 2">2R12</strain>
    </source>
</reference>
<keyword evidence="2" id="KW-1185">Reference proteome</keyword>
<comment type="caution">
    <text evidence="1">The sequence shown here is derived from an EMBL/GenBank/DDBJ whole genome shotgun (WGS) entry which is preliminary data.</text>
</comment>
<dbReference type="NCBIfam" id="TIGR01643">
    <property type="entry name" value="YD_repeat_2x"/>
    <property type="match status" value="1"/>
</dbReference>
<dbReference type="EMBL" id="JAGTXB010000007">
    <property type="protein sequence ID" value="MBS0028875.1"/>
    <property type="molecule type" value="Genomic_DNA"/>
</dbReference>